<proteinExistence type="predicted"/>
<gene>
    <name evidence="1" type="ORF">APX70_08117</name>
</gene>
<dbReference type="EMBL" id="RBNL01001924">
    <property type="protein sequence ID" value="RML83984.1"/>
    <property type="molecule type" value="Genomic_DNA"/>
</dbReference>
<evidence type="ECO:0000313" key="2">
    <source>
        <dbReference type="Proteomes" id="UP000282378"/>
    </source>
</evidence>
<feature type="non-terminal residue" evidence="1">
    <location>
        <position position="1"/>
    </location>
</feature>
<dbReference type="AlphaFoldDB" id="A0A3M2Z6M8"/>
<name>A0A3M2Z6M8_PSEYM</name>
<comment type="caution">
    <text evidence="1">The sequence shown here is derived from an EMBL/GenBank/DDBJ whole genome shotgun (WGS) entry which is preliminary data.</text>
</comment>
<dbReference type="Gene3D" id="3.40.309.10">
    <property type="entry name" value="Aldehyde Dehydrogenase, Chain A, domain 2"/>
    <property type="match status" value="1"/>
</dbReference>
<dbReference type="InterPro" id="IPR016161">
    <property type="entry name" value="Ald_DH/histidinol_DH"/>
</dbReference>
<dbReference type="InterPro" id="IPR016163">
    <property type="entry name" value="Ald_DH_C"/>
</dbReference>
<reference evidence="1 2" key="1">
    <citation type="submission" date="2018-08" db="EMBL/GenBank/DDBJ databases">
        <title>Recombination of ecologically and evolutionarily significant loci maintains genetic cohesion in the Pseudomonas syringae species complex.</title>
        <authorList>
            <person name="Dillon M."/>
            <person name="Thakur S."/>
            <person name="Almeida R.N.D."/>
            <person name="Weir B.S."/>
            <person name="Guttman D.S."/>
        </authorList>
    </citation>
    <scope>NUCLEOTIDE SEQUENCE [LARGE SCALE GENOMIC DNA]</scope>
    <source>
        <strain evidence="1 2">88_10</strain>
    </source>
</reference>
<dbReference type="Proteomes" id="UP000282378">
    <property type="component" value="Unassembled WGS sequence"/>
</dbReference>
<organism evidence="1 2">
    <name type="scientific">Pseudomonas syringae pv. maculicola</name>
    <dbReference type="NCBI Taxonomy" id="59511"/>
    <lineage>
        <taxon>Bacteria</taxon>
        <taxon>Pseudomonadati</taxon>
        <taxon>Pseudomonadota</taxon>
        <taxon>Gammaproteobacteria</taxon>
        <taxon>Pseudomonadales</taxon>
        <taxon>Pseudomonadaceae</taxon>
        <taxon>Pseudomonas</taxon>
    </lineage>
</organism>
<sequence length="41" mass="4481">VRYAGFDAAIAEANATQYGLAAGLLSDSEARYQQFWLQSRA</sequence>
<dbReference type="SUPFAM" id="SSF53720">
    <property type="entry name" value="ALDH-like"/>
    <property type="match status" value="1"/>
</dbReference>
<accession>A0A3M2Z6M8</accession>
<protein>
    <submittedName>
        <fullName evidence="1">N-succinylglutamate 5-semialdehyde dehydrogenase</fullName>
    </submittedName>
</protein>
<evidence type="ECO:0000313" key="1">
    <source>
        <dbReference type="EMBL" id="RML83984.1"/>
    </source>
</evidence>
<dbReference type="GO" id="GO:0016620">
    <property type="term" value="F:oxidoreductase activity, acting on the aldehyde or oxo group of donors, NAD or NADP as acceptor"/>
    <property type="evidence" value="ECO:0007669"/>
    <property type="project" value="InterPro"/>
</dbReference>
<feature type="non-terminal residue" evidence="1">
    <location>
        <position position="41"/>
    </location>
</feature>